<evidence type="ECO:0000313" key="2">
    <source>
        <dbReference type="EMBL" id="KAK3338973.1"/>
    </source>
</evidence>
<dbReference type="Proteomes" id="UP001278500">
    <property type="component" value="Unassembled WGS sequence"/>
</dbReference>
<dbReference type="RefSeq" id="XP_062678333.1">
    <property type="nucleotide sequence ID" value="XM_062827280.1"/>
</dbReference>
<name>A0AAE0MNE1_9PEZI</name>
<dbReference type="GeneID" id="87864434"/>
<proteinExistence type="predicted"/>
<protein>
    <recommendedName>
        <fullName evidence="4">Secreted protein</fullName>
    </recommendedName>
</protein>
<evidence type="ECO:0000313" key="3">
    <source>
        <dbReference type="Proteomes" id="UP001278500"/>
    </source>
</evidence>
<dbReference type="AlphaFoldDB" id="A0AAE0MNE1"/>
<keyword evidence="3" id="KW-1185">Reference proteome</keyword>
<evidence type="ECO:0000256" key="1">
    <source>
        <dbReference type="SAM" id="SignalP"/>
    </source>
</evidence>
<dbReference type="EMBL" id="JAUEPP010000007">
    <property type="protein sequence ID" value="KAK3338973.1"/>
    <property type="molecule type" value="Genomic_DNA"/>
</dbReference>
<sequence>MMMMVVVVMILMMLNEGALWGSSQPPSPFLLRAPPRHIAWRLHCATAMMIDDDRQTVITSSGNLSANFSLPWLLLIPL</sequence>
<keyword evidence="1" id="KW-0732">Signal</keyword>
<reference evidence="2" key="2">
    <citation type="submission" date="2023-06" db="EMBL/GenBank/DDBJ databases">
        <authorList>
            <consortium name="Lawrence Berkeley National Laboratory"/>
            <person name="Haridas S."/>
            <person name="Hensen N."/>
            <person name="Bonometti L."/>
            <person name="Westerberg I."/>
            <person name="Brannstrom I.O."/>
            <person name="Guillou S."/>
            <person name="Cros-Aarteil S."/>
            <person name="Calhoun S."/>
            <person name="Kuo A."/>
            <person name="Mondo S."/>
            <person name="Pangilinan J."/>
            <person name="Riley R."/>
            <person name="Labutti K."/>
            <person name="Andreopoulos B."/>
            <person name="Lipzen A."/>
            <person name="Chen C."/>
            <person name="Yanf M."/>
            <person name="Daum C."/>
            <person name="Ng V."/>
            <person name="Clum A."/>
            <person name="Steindorff A."/>
            <person name="Ohm R."/>
            <person name="Martin F."/>
            <person name="Silar P."/>
            <person name="Natvig D."/>
            <person name="Lalanne C."/>
            <person name="Gautier V."/>
            <person name="Ament-Velasquez S.L."/>
            <person name="Kruys A."/>
            <person name="Hutchinson M.I."/>
            <person name="Powell A.J."/>
            <person name="Barry K."/>
            <person name="Miller A.N."/>
            <person name="Grigoriev I.V."/>
            <person name="Debuchy R."/>
            <person name="Gladieux P."/>
            <person name="Thoren M.H."/>
            <person name="Johannesson H."/>
        </authorList>
    </citation>
    <scope>NUCLEOTIDE SEQUENCE</scope>
    <source>
        <strain evidence="2">CBS 560.94</strain>
    </source>
</reference>
<gene>
    <name evidence="2" type="ORF">B0H65DRAFT_475005</name>
</gene>
<reference evidence="2" key="1">
    <citation type="journal article" date="2023" name="Mol. Phylogenet. Evol.">
        <title>Genome-scale phylogeny and comparative genomics of the fungal order Sordariales.</title>
        <authorList>
            <person name="Hensen N."/>
            <person name="Bonometti L."/>
            <person name="Westerberg I."/>
            <person name="Brannstrom I.O."/>
            <person name="Guillou S."/>
            <person name="Cros-Aarteil S."/>
            <person name="Calhoun S."/>
            <person name="Haridas S."/>
            <person name="Kuo A."/>
            <person name="Mondo S."/>
            <person name="Pangilinan J."/>
            <person name="Riley R."/>
            <person name="LaButti K."/>
            <person name="Andreopoulos B."/>
            <person name="Lipzen A."/>
            <person name="Chen C."/>
            <person name="Yan M."/>
            <person name="Daum C."/>
            <person name="Ng V."/>
            <person name="Clum A."/>
            <person name="Steindorff A."/>
            <person name="Ohm R.A."/>
            <person name="Martin F."/>
            <person name="Silar P."/>
            <person name="Natvig D.O."/>
            <person name="Lalanne C."/>
            <person name="Gautier V."/>
            <person name="Ament-Velasquez S.L."/>
            <person name="Kruys A."/>
            <person name="Hutchinson M.I."/>
            <person name="Powell A.J."/>
            <person name="Barry K."/>
            <person name="Miller A.N."/>
            <person name="Grigoriev I.V."/>
            <person name="Debuchy R."/>
            <person name="Gladieux P."/>
            <person name="Hiltunen Thoren M."/>
            <person name="Johannesson H."/>
        </authorList>
    </citation>
    <scope>NUCLEOTIDE SEQUENCE</scope>
    <source>
        <strain evidence="2">CBS 560.94</strain>
    </source>
</reference>
<organism evidence="2 3">
    <name type="scientific">Neurospora tetraspora</name>
    <dbReference type="NCBI Taxonomy" id="94610"/>
    <lineage>
        <taxon>Eukaryota</taxon>
        <taxon>Fungi</taxon>
        <taxon>Dikarya</taxon>
        <taxon>Ascomycota</taxon>
        <taxon>Pezizomycotina</taxon>
        <taxon>Sordariomycetes</taxon>
        <taxon>Sordariomycetidae</taxon>
        <taxon>Sordariales</taxon>
        <taxon>Sordariaceae</taxon>
        <taxon>Neurospora</taxon>
    </lineage>
</organism>
<comment type="caution">
    <text evidence="2">The sequence shown here is derived from an EMBL/GenBank/DDBJ whole genome shotgun (WGS) entry which is preliminary data.</text>
</comment>
<evidence type="ECO:0008006" key="4">
    <source>
        <dbReference type="Google" id="ProtNLM"/>
    </source>
</evidence>
<accession>A0AAE0MNE1</accession>
<feature type="signal peptide" evidence="1">
    <location>
        <begin position="1"/>
        <end position="17"/>
    </location>
</feature>
<feature type="chain" id="PRO_5042178399" description="Secreted protein" evidence="1">
    <location>
        <begin position="18"/>
        <end position="78"/>
    </location>
</feature>